<dbReference type="InterPro" id="IPR016039">
    <property type="entry name" value="Thiolase-like"/>
</dbReference>
<proteinExistence type="predicted"/>
<dbReference type="SUPFAM" id="SSF53901">
    <property type="entry name" value="Thiolase-like"/>
    <property type="match status" value="1"/>
</dbReference>
<sequence length="91" mass="8940">GTDAAAPLMTAVKSMTGQTLGAAGLIDLIVGIRALGEGRVPTIAWPRGTADGAPLRFVTGAAAEGQRMNVAQLNAFGLGGINAVAIVEGGP</sequence>
<dbReference type="GO" id="GO:0016747">
    <property type="term" value="F:acyltransferase activity, transferring groups other than amino-acyl groups"/>
    <property type="evidence" value="ECO:0007669"/>
    <property type="project" value="UniProtKB-ARBA"/>
</dbReference>
<accession>A0A6B3C8W7</accession>
<feature type="domain" description="Beta-ketoacyl synthase C-terminal" evidence="1">
    <location>
        <begin position="6"/>
        <end position="42"/>
    </location>
</feature>
<dbReference type="EMBL" id="JAAGLU010000671">
    <property type="protein sequence ID" value="NEC93275.1"/>
    <property type="molecule type" value="Genomic_DNA"/>
</dbReference>
<evidence type="ECO:0000313" key="2">
    <source>
        <dbReference type="EMBL" id="NEC93275.1"/>
    </source>
</evidence>
<dbReference type="AlphaFoldDB" id="A0A6B3C8W7"/>
<dbReference type="InterPro" id="IPR014031">
    <property type="entry name" value="Ketoacyl_synth_C"/>
</dbReference>
<name>A0A6B3C8W7_9ACTN</name>
<reference evidence="2" key="1">
    <citation type="submission" date="2020-01" db="EMBL/GenBank/DDBJ databases">
        <title>Insect and environment-associated Actinomycetes.</title>
        <authorList>
            <person name="Currrie C."/>
            <person name="Chevrette M."/>
            <person name="Carlson C."/>
            <person name="Stubbendieck R."/>
            <person name="Wendt-Pienkowski E."/>
        </authorList>
    </citation>
    <scope>NUCLEOTIDE SEQUENCE</scope>
    <source>
        <strain evidence="2">SID12501</strain>
    </source>
</reference>
<organism evidence="2">
    <name type="scientific">Streptomyces sp. SID12501</name>
    <dbReference type="NCBI Taxonomy" id="2706042"/>
    <lineage>
        <taxon>Bacteria</taxon>
        <taxon>Bacillati</taxon>
        <taxon>Actinomycetota</taxon>
        <taxon>Actinomycetes</taxon>
        <taxon>Kitasatosporales</taxon>
        <taxon>Streptomycetaceae</taxon>
        <taxon>Streptomyces</taxon>
    </lineage>
</organism>
<feature type="non-terminal residue" evidence="2">
    <location>
        <position position="1"/>
    </location>
</feature>
<dbReference type="Gene3D" id="3.40.47.10">
    <property type="match status" value="1"/>
</dbReference>
<protein>
    <submittedName>
        <fullName evidence="2">3-oxoacyl-ACP synthase</fullName>
    </submittedName>
</protein>
<gene>
    <name evidence="2" type="ORF">G3I71_47845</name>
</gene>
<comment type="caution">
    <text evidence="2">The sequence shown here is derived from an EMBL/GenBank/DDBJ whole genome shotgun (WGS) entry which is preliminary data.</text>
</comment>
<evidence type="ECO:0000259" key="1">
    <source>
        <dbReference type="Pfam" id="PF02801"/>
    </source>
</evidence>
<dbReference type="Pfam" id="PF02801">
    <property type="entry name" value="Ketoacyl-synt_C"/>
    <property type="match status" value="1"/>
</dbReference>